<dbReference type="PANTHER" id="PTHR46927:SF3">
    <property type="entry name" value="THAP-TYPE DOMAIN-CONTAINING PROTEIN"/>
    <property type="match status" value="1"/>
</dbReference>
<comment type="caution">
    <text evidence="9">The sequence shown here is derived from an EMBL/GenBank/DDBJ whole genome shotgun (WGS) entry which is preliminary data.</text>
</comment>
<keyword evidence="1" id="KW-0479">Metal-binding</keyword>
<keyword evidence="4" id="KW-0238">DNA-binding</keyword>
<evidence type="ECO:0000256" key="3">
    <source>
        <dbReference type="ARBA" id="ARBA00022833"/>
    </source>
</evidence>
<protein>
    <recommendedName>
        <fullName evidence="11">THAP-type domain-containing protein</fullName>
    </recommendedName>
</protein>
<proteinExistence type="predicted"/>
<dbReference type="InterPro" id="IPR048365">
    <property type="entry name" value="TNP-like_RNaseH_N"/>
</dbReference>
<dbReference type="EMBL" id="KZ308581">
    <property type="protein sequence ID" value="KAG8231890.1"/>
    <property type="molecule type" value="Genomic_DNA"/>
</dbReference>
<dbReference type="OrthoDB" id="7312725at2759"/>
<dbReference type="GO" id="GO:0003677">
    <property type="term" value="F:DNA binding"/>
    <property type="evidence" value="ECO:0007669"/>
    <property type="project" value="UniProtKB-KW"/>
</dbReference>
<keyword evidence="2" id="KW-0863">Zinc-finger</keyword>
<organism evidence="9 10">
    <name type="scientific">Ladona fulva</name>
    <name type="common">Scarce chaser dragonfly</name>
    <name type="synonym">Libellula fulva</name>
    <dbReference type="NCBI Taxonomy" id="123851"/>
    <lineage>
        <taxon>Eukaryota</taxon>
        <taxon>Metazoa</taxon>
        <taxon>Ecdysozoa</taxon>
        <taxon>Arthropoda</taxon>
        <taxon>Hexapoda</taxon>
        <taxon>Insecta</taxon>
        <taxon>Pterygota</taxon>
        <taxon>Palaeoptera</taxon>
        <taxon>Odonata</taxon>
        <taxon>Epiprocta</taxon>
        <taxon>Anisoptera</taxon>
        <taxon>Libelluloidea</taxon>
        <taxon>Libellulidae</taxon>
        <taxon>Ladona</taxon>
    </lineage>
</organism>
<dbReference type="AlphaFoldDB" id="A0A8K0P151"/>
<dbReference type="Pfam" id="PF21787">
    <property type="entry name" value="TNP-like_RNaseH_N"/>
    <property type="match status" value="1"/>
</dbReference>
<feature type="domain" description="THAP-type" evidence="7">
    <location>
        <begin position="24"/>
        <end position="76"/>
    </location>
</feature>
<evidence type="ECO:0000313" key="10">
    <source>
        <dbReference type="Proteomes" id="UP000792457"/>
    </source>
</evidence>
<name>A0A8K0P151_LADFU</name>
<sequence length="466" mass="50305">MAPKGRYGDHNEVLLCKLLIAVVIKFTSALSHKELKDAWIKAIRQEGWQPTKTSAVCSQHFRPEDLDYTGQTRMLRDGPSVFPAYPKCLQTTKGLIPSVCLSIDYMCLKEHVEFDGKRIIEYVDMGTEIENDSLPTAKMACIIMCTSINAYWKIPCGYFFADYLSGSERGFVVKSVLKLLHCESCKNALVDEKSDCPFIHFKNKGGLTIPSADAVEGGAADADAYEVELEEALWMGADGGVGVVAAAVLGKGGHSQLPAALSLKHQSEHTLLALAVHESSSDQSTNGIGSPITESATTEQQLSEFPGASAGVSSVIQPNLASTRISTRSSSGLTKFLIGCVYIPPKSSSEIYESHCQTVENILSTNSFAGVSILGDYNLPNFIWSDEPWNEVNFSNSNVAPQEAAFKILGGDGSGGNDTLFLHSKKRRNYSSKGQAQVHAAVHHPLSAISHEHCKIKKGESTPGGN</sequence>
<evidence type="ECO:0000256" key="5">
    <source>
        <dbReference type="SAM" id="MobiDB-lite"/>
    </source>
</evidence>
<dbReference type="Pfam" id="PF05485">
    <property type="entry name" value="THAP"/>
    <property type="match status" value="1"/>
</dbReference>
<dbReference type="GO" id="GO:0008270">
    <property type="term" value="F:zinc ion binding"/>
    <property type="evidence" value="ECO:0007669"/>
    <property type="project" value="UniProtKB-KW"/>
</dbReference>
<evidence type="ECO:0000259" key="8">
    <source>
        <dbReference type="Pfam" id="PF21787"/>
    </source>
</evidence>
<dbReference type="InterPro" id="IPR006612">
    <property type="entry name" value="THAP_Znf"/>
</dbReference>
<gene>
    <name evidence="9" type="ORF">J437_LFUL009739</name>
</gene>
<reference evidence="9" key="2">
    <citation type="submission" date="2017-10" db="EMBL/GenBank/DDBJ databases">
        <title>Ladona fulva Genome sequencing and assembly.</title>
        <authorList>
            <person name="Murali S."/>
            <person name="Richards S."/>
            <person name="Bandaranaike D."/>
            <person name="Bellair M."/>
            <person name="Blankenburg K."/>
            <person name="Chao H."/>
            <person name="Dinh H."/>
            <person name="Doddapaneni H."/>
            <person name="Dugan-Rocha S."/>
            <person name="Elkadiri S."/>
            <person name="Gnanaolivu R."/>
            <person name="Hernandez B."/>
            <person name="Skinner E."/>
            <person name="Javaid M."/>
            <person name="Lee S."/>
            <person name="Li M."/>
            <person name="Ming W."/>
            <person name="Munidasa M."/>
            <person name="Muniz J."/>
            <person name="Nguyen L."/>
            <person name="Hughes D."/>
            <person name="Osuji N."/>
            <person name="Pu L.-L."/>
            <person name="Puazo M."/>
            <person name="Qu C."/>
            <person name="Quiroz J."/>
            <person name="Raj R."/>
            <person name="Weissenberger G."/>
            <person name="Xin Y."/>
            <person name="Zou X."/>
            <person name="Han Y."/>
            <person name="Worley K."/>
            <person name="Muzny D."/>
            <person name="Gibbs R."/>
        </authorList>
    </citation>
    <scope>NUCLEOTIDE SEQUENCE</scope>
    <source>
        <strain evidence="9">Sampled in the wild</strain>
    </source>
</reference>
<keyword evidence="10" id="KW-1185">Reference proteome</keyword>
<feature type="signal peptide" evidence="6">
    <location>
        <begin position="1"/>
        <end position="29"/>
    </location>
</feature>
<dbReference type="PANTHER" id="PTHR46927">
    <property type="entry name" value="AGAP005574-PA"/>
    <property type="match status" value="1"/>
</dbReference>
<evidence type="ECO:0000259" key="7">
    <source>
        <dbReference type="Pfam" id="PF05485"/>
    </source>
</evidence>
<dbReference type="SUPFAM" id="SSF57716">
    <property type="entry name" value="Glucocorticoid receptor-like (DNA-binding domain)"/>
    <property type="match status" value="1"/>
</dbReference>
<evidence type="ECO:0000256" key="2">
    <source>
        <dbReference type="ARBA" id="ARBA00022771"/>
    </source>
</evidence>
<feature type="domain" description="Transposable element P transposase-like RNase H" evidence="8">
    <location>
        <begin position="98"/>
        <end position="182"/>
    </location>
</feature>
<dbReference type="Proteomes" id="UP000792457">
    <property type="component" value="Unassembled WGS sequence"/>
</dbReference>
<keyword evidence="3" id="KW-0862">Zinc</keyword>
<evidence type="ECO:0000256" key="6">
    <source>
        <dbReference type="SAM" id="SignalP"/>
    </source>
</evidence>
<dbReference type="InterPro" id="IPR052224">
    <property type="entry name" value="THAP_domain_protein"/>
</dbReference>
<feature type="region of interest" description="Disordered" evidence="5">
    <location>
        <begin position="281"/>
        <end position="301"/>
    </location>
</feature>
<evidence type="ECO:0000256" key="1">
    <source>
        <dbReference type="ARBA" id="ARBA00022723"/>
    </source>
</evidence>
<keyword evidence="6" id="KW-0732">Signal</keyword>
<evidence type="ECO:0008006" key="11">
    <source>
        <dbReference type="Google" id="ProtNLM"/>
    </source>
</evidence>
<accession>A0A8K0P151</accession>
<evidence type="ECO:0000313" key="9">
    <source>
        <dbReference type="EMBL" id="KAG8231890.1"/>
    </source>
</evidence>
<reference evidence="9" key="1">
    <citation type="submission" date="2013-04" db="EMBL/GenBank/DDBJ databases">
        <authorList>
            <person name="Qu J."/>
            <person name="Murali S.C."/>
            <person name="Bandaranaike D."/>
            <person name="Bellair M."/>
            <person name="Blankenburg K."/>
            <person name="Chao H."/>
            <person name="Dinh H."/>
            <person name="Doddapaneni H."/>
            <person name="Downs B."/>
            <person name="Dugan-Rocha S."/>
            <person name="Elkadiri S."/>
            <person name="Gnanaolivu R.D."/>
            <person name="Hernandez B."/>
            <person name="Javaid M."/>
            <person name="Jayaseelan J.C."/>
            <person name="Lee S."/>
            <person name="Li M."/>
            <person name="Ming W."/>
            <person name="Munidasa M."/>
            <person name="Muniz J."/>
            <person name="Nguyen L."/>
            <person name="Ongeri F."/>
            <person name="Osuji N."/>
            <person name="Pu L.-L."/>
            <person name="Puazo M."/>
            <person name="Qu C."/>
            <person name="Quiroz J."/>
            <person name="Raj R."/>
            <person name="Weissenberger G."/>
            <person name="Xin Y."/>
            <person name="Zou X."/>
            <person name="Han Y."/>
            <person name="Richards S."/>
            <person name="Worley K."/>
            <person name="Muzny D."/>
            <person name="Gibbs R."/>
        </authorList>
    </citation>
    <scope>NUCLEOTIDE SEQUENCE</scope>
    <source>
        <strain evidence="9">Sampled in the wild</strain>
    </source>
</reference>
<feature type="chain" id="PRO_5035433078" description="THAP-type domain-containing protein" evidence="6">
    <location>
        <begin position="30"/>
        <end position="466"/>
    </location>
</feature>
<evidence type="ECO:0000256" key="4">
    <source>
        <dbReference type="ARBA" id="ARBA00023125"/>
    </source>
</evidence>